<accession>A0ABX8SE46</accession>
<dbReference type="EMBL" id="CP079105">
    <property type="protein sequence ID" value="QXQ15432.1"/>
    <property type="molecule type" value="Genomic_DNA"/>
</dbReference>
<evidence type="ECO:0008006" key="4">
    <source>
        <dbReference type="Google" id="ProtNLM"/>
    </source>
</evidence>
<feature type="transmembrane region" description="Helical" evidence="1">
    <location>
        <begin position="60"/>
        <end position="78"/>
    </location>
</feature>
<reference evidence="2" key="1">
    <citation type="submission" date="2021-07" db="EMBL/GenBank/DDBJ databases">
        <title>Candidatus Kaistella beijingensis sp. nov. isolated from a municipal wastewater treatment plant is involved in sludge foaming.</title>
        <authorList>
            <person name="Song Y."/>
            <person name="Liu S.-J."/>
        </authorList>
    </citation>
    <scope>NUCLEOTIDE SEQUENCE</scope>
    <source>
        <strain evidence="2">DSM 43998</strain>
    </source>
</reference>
<dbReference type="RefSeq" id="WP_066468304.1">
    <property type="nucleotide sequence ID" value="NZ_CBCRUZ010000001.1"/>
</dbReference>
<protein>
    <recommendedName>
        <fullName evidence="4">PH domain-containing protein</fullName>
    </recommendedName>
</protein>
<evidence type="ECO:0000313" key="3">
    <source>
        <dbReference type="Proteomes" id="UP000887023"/>
    </source>
</evidence>
<keyword evidence="1" id="KW-1133">Transmembrane helix</keyword>
<proteinExistence type="predicted"/>
<organism evidence="2 3">
    <name type="scientific">Skermania pinensis</name>
    <dbReference type="NCBI Taxonomy" id="39122"/>
    <lineage>
        <taxon>Bacteria</taxon>
        <taxon>Bacillati</taxon>
        <taxon>Actinomycetota</taxon>
        <taxon>Actinomycetes</taxon>
        <taxon>Mycobacteriales</taxon>
        <taxon>Gordoniaceae</taxon>
        <taxon>Skermania</taxon>
    </lineage>
</organism>
<dbReference type="Proteomes" id="UP000887023">
    <property type="component" value="Chromosome"/>
</dbReference>
<keyword evidence="1" id="KW-0812">Transmembrane</keyword>
<evidence type="ECO:0000313" key="2">
    <source>
        <dbReference type="EMBL" id="QXQ15432.1"/>
    </source>
</evidence>
<feature type="transmembrane region" description="Helical" evidence="1">
    <location>
        <begin position="35"/>
        <end position="54"/>
    </location>
</feature>
<evidence type="ECO:0000256" key="1">
    <source>
        <dbReference type="SAM" id="Phobius"/>
    </source>
</evidence>
<keyword evidence="1" id="KW-0472">Membrane</keyword>
<keyword evidence="3" id="KW-1185">Reference proteome</keyword>
<sequence>MFESGESEPGGSRSAGPIPLDLVDPAIYAPKLRRVAVLAALVGVAVAGLAALFLSWPVAVLIGLVVGGPTAGYAVVVARRRIWLSGTEVHARQFLRTRRIDLARLDRAELITHPGRIGRVLLSIGAGQRGQIVPLAMYTDEGAGRELDVRALRGLADGLAHSELAAGAAVSSVLLRQLQAEARDAPLGERPLFRAFRMLRDNPEAGHLTLTDSEVAALID</sequence>
<gene>
    <name evidence="2" type="ORF">KV203_09075</name>
</gene>
<name>A0ABX8SE46_9ACTN</name>